<evidence type="ECO:0000313" key="2">
    <source>
        <dbReference type="Proteomes" id="UP000251842"/>
    </source>
</evidence>
<dbReference type="OrthoDB" id="6886549at2"/>
<name>A0A344J3V1_9GAMM</name>
<keyword evidence="2" id="KW-1185">Reference proteome</keyword>
<accession>A0A344J3V1</accession>
<dbReference type="KEGG" id="lue:DCD74_02490"/>
<dbReference type="AlphaFoldDB" id="A0A344J3V1"/>
<protein>
    <submittedName>
        <fullName evidence="1">DUF1320 domain-containing protein</fullName>
    </submittedName>
</protein>
<sequence length="168" mass="18282">MVYLAPAQLIDGPESLNELSELFGVLPALLKAAIAGENLSGWDAEDQLSALEALQAIDDRIVQATAEVDVRLAKRGYVLPLDPAHFPVLVTWTRAIARYHLHPQREGTTETTGRIERDYRDAIRALDQIADGKLSLGANDPTLAQDENAGAQVISNPRRFSRDSLGGL</sequence>
<gene>
    <name evidence="1" type="ORF">DCD74_02490</name>
</gene>
<dbReference type="Proteomes" id="UP000251842">
    <property type="component" value="Chromosome"/>
</dbReference>
<dbReference type="EMBL" id="CP029556">
    <property type="protein sequence ID" value="AXA83711.1"/>
    <property type="molecule type" value="Genomic_DNA"/>
</dbReference>
<organism evidence="1 2">
    <name type="scientific">Solilutibacter oculi</name>
    <dbReference type="NCBI Taxonomy" id="2698682"/>
    <lineage>
        <taxon>Bacteria</taxon>
        <taxon>Pseudomonadati</taxon>
        <taxon>Pseudomonadota</taxon>
        <taxon>Gammaproteobacteria</taxon>
        <taxon>Lysobacterales</taxon>
        <taxon>Lysobacteraceae</taxon>
        <taxon>Solilutibacter</taxon>
    </lineage>
</organism>
<dbReference type="Pfam" id="PF07030">
    <property type="entry name" value="Phage_Mu_Gp36"/>
    <property type="match status" value="1"/>
</dbReference>
<reference evidence="2" key="1">
    <citation type="submission" date="2018-05" db="EMBL/GenBank/DDBJ databases">
        <title>Luteimonas pekinense sp. nov., isolated from human Meibomian gland secretions, Beijing, China.</title>
        <authorList>
            <person name="Wen T."/>
            <person name="Bai H."/>
            <person name="Lv H."/>
        </authorList>
    </citation>
    <scope>NUCLEOTIDE SEQUENCE [LARGE SCALE GENOMIC DNA]</scope>
    <source>
        <strain evidence="2">83-4</strain>
    </source>
</reference>
<evidence type="ECO:0000313" key="1">
    <source>
        <dbReference type="EMBL" id="AXA83711.1"/>
    </source>
</evidence>
<proteinExistence type="predicted"/>
<dbReference type="InterPro" id="IPR009752">
    <property type="entry name" value="Phage_Mu_GpJ"/>
</dbReference>
<dbReference type="RefSeq" id="WP_112925927.1">
    <property type="nucleotide sequence ID" value="NZ_CP029556.1"/>
</dbReference>